<evidence type="ECO:0000313" key="5">
    <source>
        <dbReference type="EMBL" id="KAF4678543.1"/>
    </source>
</evidence>
<dbReference type="SUPFAM" id="SSF103506">
    <property type="entry name" value="Mitochondrial carrier"/>
    <property type="match status" value="1"/>
</dbReference>
<dbReference type="EMBL" id="JABANP010000878">
    <property type="protein sequence ID" value="KAF4678543.1"/>
    <property type="molecule type" value="Genomic_DNA"/>
</dbReference>
<evidence type="ECO:0000256" key="1">
    <source>
        <dbReference type="ARBA" id="ARBA00004370"/>
    </source>
</evidence>
<dbReference type="Proteomes" id="UP000541610">
    <property type="component" value="Unassembled WGS sequence"/>
</dbReference>
<dbReference type="GO" id="GO:0016020">
    <property type="term" value="C:membrane"/>
    <property type="evidence" value="ECO:0007669"/>
    <property type="project" value="UniProtKB-SubCell"/>
</dbReference>
<keyword evidence="3" id="KW-0472">Membrane</keyword>
<reference evidence="5 6" key="1">
    <citation type="submission" date="2020-04" db="EMBL/GenBank/DDBJ databases">
        <title>Perkinsus olseni comparative genomics.</title>
        <authorList>
            <person name="Bogema D.R."/>
        </authorList>
    </citation>
    <scope>NUCLEOTIDE SEQUENCE [LARGE SCALE GENOMIC DNA]</scope>
    <source>
        <strain evidence="5">00978-12</strain>
    </source>
</reference>
<evidence type="ECO:0000256" key="4">
    <source>
        <dbReference type="SAM" id="MobiDB-lite"/>
    </source>
</evidence>
<name>A0A7J6N3S9_PEROL</name>
<dbReference type="InterPro" id="IPR023395">
    <property type="entry name" value="MCP_dom_sf"/>
</dbReference>
<organism evidence="5 6">
    <name type="scientific">Perkinsus olseni</name>
    <name type="common">Perkinsus atlanticus</name>
    <dbReference type="NCBI Taxonomy" id="32597"/>
    <lineage>
        <taxon>Eukaryota</taxon>
        <taxon>Sar</taxon>
        <taxon>Alveolata</taxon>
        <taxon>Perkinsozoa</taxon>
        <taxon>Perkinsea</taxon>
        <taxon>Perkinsida</taxon>
        <taxon>Perkinsidae</taxon>
        <taxon>Perkinsus</taxon>
    </lineage>
</organism>
<proteinExistence type="predicted"/>
<feature type="region of interest" description="Disordered" evidence="4">
    <location>
        <begin position="206"/>
        <end position="230"/>
    </location>
</feature>
<comment type="caution">
    <text evidence="5">The sequence shown here is derived from an EMBL/GenBank/DDBJ whole genome shotgun (WGS) entry which is preliminary data.</text>
</comment>
<protein>
    <submittedName>
        <fullName evidence="5">Uncharacterized protein</fullName>
    </submittedName>
</protein>
<comment type="subcellular location">
    <subcellularLocation>
        <location evidence="1">Membrane</location>
    </subcellularLocation>
</comment>
<evidence type="ECO:0000256" key="2">
    <source>
        <dbReference type="ARBA" id="ARBA00022692"/>
    </source>
</evidence>
<evidence type="ECO:0000313" key="6">
    <source>
        <dbReference type="Proteomes" id="UP000541610"/>
    </source>
</evidence>
<gene>
    <name evidence="5" type="ORF">FOZ60_016428</name>
</gene>
<evidence type="ECO:0000256" key="3">
    <source>
        <dbReference type="ARBA" id="ARBA00023136"/>
    </source>
</evidence>
<keyword evidence="2" id="KW-0812">Transmembrane</keyword>
<sequence length="230" mass="24942">MRSPHAVLDPSAVPTPIMHGMAGALANTLSIAMLYPLDQIRTLQQAASSAPSRSGTSSLQLLSPKNIPLLYQGIGSSVEALLVSYFCVRLGLTSGNQVDPIPEFQGPEVLLGAVSARIVEKGGRRGINLSNTSLKAKTISLSFPGETRTYDIALKPGKHRTVSIKGENQRKKEVYLLSEIGEQKTLSLNWTTLPAFEERDMLMTPQRQSRRLKSAKKVVSPGFVSSSEIR</sequence>
<accession>A0A7J6N3S9</accession>
<dbReference type="AlphaFoldDB" id="A0A7J6N3S9"/>